<dbReference type="AlphaFoldDB" id="R6XWX5"/>
<feature type="domain" description="AAA-ATPase-like" evidence="1">
    <location>
        <begin position="8"/>
        <end position="232"/>
    </location>
</feature>
<dbReference type="PANTHER" id="PTHR34825:SF1">
    <property type="entry name" value="AAA-ATPASE-LIKE DOMAIN-CONTAINING PROTEIN"/>
    <property type="match status" value="1"/>
</dbReference>
<protein>
    <recommendedName>
        <fullName evidence="1">AAA-ATPase-like domain-containing protein</fullName>
    </recommendedName>
</protein>
<dbReference type="EMBL" id="CBGL010000048">
    <property type="protein sequence ID" value="CDD10772.1"/>
    <property type="molecule type" value="Genomic_DNA"/>
</dbReference>
<dbReference type="Proteomes" id="UP000014937">
    <property type="component" value="Unassembled WGS sequence"/>
</dbReference>
<gene>
    <name evidence="2" type="ORF">BN587_02147</name>
</gene>
<name>R6XWX5_9FIRM</name>
<dbReference type="PANTHER" id="PTHR34825">
    <property type="entry name" value="CONSERVED PROTEIN, WITH A WEAK D-GALACTARATE DEHYDRATASE/ALTRONATE HYDROLASE DOMAIN"/>
    <property type="match status" value="1"/>
</dbReference>
<comment type="caution">
    <text evidence="2">The sequence shown here is derived from an EMBL/GenBank/DDBJ whole genome shotgun (WGS) entry which is preliminary data.</text>
</comment>
<dbReference type="RefSeq" id="WP_021721167.1">
    <property type="nucleotide sequence ID" value="NZ_FR892828.1"/>
</dbReference>
<evidence type="ECO:0000313" key="2">
    <source>
        <dbReference type="EMBL" id="CDD10772.1"/>
    </source>
</evidence>
<dbReference type="HOGENOM" id="CLU_021114_1_2_9"/>
<sequence length="544" mass="62185">MQNKLPLPIGASNYKLVSTEYYYVDKTLLIKELLDERAVITLFTRPRRFGKTLNMDMLRTFFEKTPEDTSKYFKDKKIWQAGEKYTSQQGKYPIIFLSLKDVKFSNWEIALELLKEVIRNEYARHPELEKSTELTKADTNLYQKIVNDTASDANYLFSLGALSRMLHAHHKLAPIIIIDEYDTPIQEGYVNSYYQQVVEFIRILFSSALKDNPHVTLAVLTGILRIAKESIFSGLNNIRIYSVLDTQFSNYFGFTAEEVQTMADYYHAVDKLSEIQQWYDGYKFGNTEIYNPWSVLYYFGNNCTALPYWVQTSGNAVIHEILQNLNTDTCESLRELLNGITLDSIINTNIIYPNLKNMESNIFSFLLMTGYLKSVNTTIDEQGTYICQLAIPNKEVQSVYCNEILSLLSNHIGENIVHTLNQALVTKNTASLKIALKTFLMESISYYDGLKENYYHGLLLGMSIIFSSDYYLLSNRESGEGRYDIQLQPKTAAMPGIIIEIKAAKDATEEKLKALAANALAQIESKKKVSKLFTNTALPSVARK</sequence>
<accession>R6XWX5</accession>
<evidence type="ECO:0000259" key="1">
    <source>
        <dbReference type="Pfam" id="PF09820"/>
    </source>
</evidence>
<dbReference type="InterPro" id="IPR012547">
    <property type="entry name" value="PDDEXK_9"/>
</dbReference>
<dbReference type="InterPro" id="IPR018631">
    <property type="entry name" value="AAA-ATPase-like_dom"/>
</dbReference>
<reference evidence="2" key="1">
    <citation type="submission" date="2012-11" db="EMBL/GenBank/DDBJ databases">
        <title>Dependencies among metagenomic species, viruses, plasmids and units of genetic variation.</title>
        <authorList>
            <person name="Nielsen H.B."/>
            <person name="Almeida M."/>
            <person name="Juncker A.S."/>
            <person name="Rasmussen S."/>
            <person name="Li J."/>
            <person name="Sunagawa S."/>
            <person name="Plichta D."/>
            <person name="Gautier L."/>
            <person name="Le Chatelier E."/>
            <person name="Peletier E."/>
            <person name="Bonde I."/>
            <person name="Nielsen T."/>
            <person name="Manichanh C."/>
            <person name="Arumugam M."/>
            <person name="Batto J."/>
            <person name="Santos M.B.Q.D."/>
            <person name="Blom N."/>
            <person name="Borruel N."/>
            <person name="Burgdorf K.S."/>
            <person name="Boumezbeur F."/>
            <person name="Casellas F."/>
            <person name="Dore J."/>
            <person name="Guarner F."/>
            <person name="Hansen T."/>
            <person name="Hildebrand F."/>
            <person name="Kaas R.S."/>
            <person name="Kennedy S."/>
            <person name="Kristiansen K."/>
            <person name="Kultima J.R."/>
            <person name="Leonard P."/>
            <person name="Levenez F."/>
            <person name="Lund O."/>
            <person name="Moumen B."/>
            <person name="Le Paslier D."/>
            <person name="Pons N."/>
            <person name="Pedersen O."/>
            <person name="Prifti E."/>
            <person name="Qin J."/>
            <person name="Raes J."/>
            <person name="Tap J."/>
            <person name="Tims S."/>
            <person name="Ussery D.W."/>
            <person name="Yamada T."/>
            <person name="MetaHit consortium"/>
            <person name="Renault P."/>
            <person name="Sicheritz-Ponten T."/>
            <person name="Bork P."/>
            <person name="Wang J."/>
            <person name="Brunak S."/>
            <person name="Ehrlich S.D."/>
        </authorList>
    </citation>
    <scope>NUCLEOTIDE SEQUENCE [LARGE SCALE GENOMIC DNA]</scope>
</reference>
<dbReference type="Pfam" id="PF09820">
    <property type="entry name" value="AAA-ATPase_like"/>
    <property type="match status" value="1"/>
</dbReference>
<proteinExistence type="predicted"/>
<dbReference type="Pfam" id="PF08011">
    <property type="entry name" value="PDDEXK_9"/>
    <property type="match status" value="1"/>
</dbReference>
<evidence type="ECO:0000313" key="3">
    <source>
        <dbReference type="Proteomes" id="UP000014937"/>
    </source>
</evidence>
<organism evidence="2 3">
    <name type="scientific">Phascolarctobacterium succinatutens CAG:287</name>
    <dbReference type="NCBI Taxonomy" id="1263101"/>
    <lineage>
        <taxon>Bacteria</taxon>
        <taxon>Bacillati</taxon>
        <taxon>Bacillota</taxon>
        <taxon>Negativicutes</taxon>
        <taxon>Acidaminococcales</taxon>
        <taxon>Acidaminococcaceae</taxon>
        <taxon>Phascolarctobacterium</taxon>
    </lineage>
</organism>